<keyword evidence="2" id="KW-0479">Metal-binding</keyword>
<dbReference type="Proteomes" id="UP000053260">
    <property type="component" value="Unassembled WGS sequence"/>
</dbReference>
<dbReference type="GO" id="GO:0010333">
    <property type="term" value="F:terpene synthase activity"/>
    <property type="evidence" value="ECO:0007669"/>
    <property type="project" value="InterPro"/>
</dbReference>
<comment type="cofactor">
    <cofactor evidence="2">
        <name>Mg(2+)</name>
        <dbReference type="ChEBI" id="CHEBI:18420"/>
    </cofactor>
</comment>
<dbReference type="Gene3D" id="1.10.600.10">
    <property type="entry name" value="Farnesyl Diphosphate Synthase"/>
    <property type="match status" value="1"/>
</dbReference>
<dbReference type="PANTHER" id="PTHR35201:SF4">
    <property type="entry name" value="BETA-PINACENE SYNTHASE-RELATED"/>
    <property type="match status" value="1"/>
</dbReference>
<name>A0A101UWK1_9ACTN</name>
<dbReference type="SUPFAM" id="SSF48576">
    <property type="entry name" value="Terpenoid synthases"/>
    <property type="match status" value="1"/>
</dbReference>
<dbReference type="RefSeq" id="WP_067026308.1">
    <property type="nucleotide sequence ID" value="NZ_KQ949092.1"/>
</dbReference>
<comment type="caution">
    <text evidence="3">The sequence shown here is derived from an EMBL/GenBank/DDBJ whole genome shotgun (WGS) entry which is preliminary data.</text>
</comment>
<evidence type="ECO:0000313" key="4">
    <source>
        <dbReference type="Proteomes" id="UP000053260"/>
    </source>
</evidence>
<dbReference type="OrthoDB" id="3676909at2"/>
<protein>
    <recommendedName>
        <fullName evidence="2">Terpene synthase</fullName>
        <ecNumber evidence="2">4.2.3.-</ecNumber>
    </recommendedName>
</protein>
<evidence type="ECO:0000256" key="2">
    <source>
        <dbReference type="RuleBase" id="RU366034"/>
    </source>
</evidence>
<dbReference type="STRING" id="909626.AQJ91_25990"/>
<dbReference type="InterPro" id="IPR008949">
    <property type="entry name" value="Isoprenoid_synthase_dom_sf"/>
</dbReference>
<dbReference type="PANTHER" id="PTHR35201">
    <property type="entry name" value="TERPENE SYNTHASE"/>
    <property type="match status" value="1"/>
</dbReference>
<keyword evidence="4" id="KW-1185">Reference proteome</keyword>
<proteinExistence type="inferred from homology"/>
<sequence>MSQDVRFDLPFDTPVSRHLEYARARHLRWIWDMGLVRSRAGFEEYTSWDLPQAAARTYPYASADDMVVLMNWFSLAFLFDDQFDANQPDRADRIAEVARELIVTPLRPSGTVPRVSCPITLAWAEVWGRLSDGMSLTWQTRFAASWGRFLVAHCEEVDLAARGLEGTLGLDEYALFRRRTVGIHHSIDAGERSRGFEVPAQVMGHPVMERMRDLAADTIGFMNDIHSFEREKRRGDGHNLIAVLHRERGCSWQEAADEAYRMTVSCLDEYLELEARIPAMCDELGLDTGERERVRMGVEAVQHWINGNYEWALVSGRYAADKDGIVASAELSGRGSVDDLLAV</sequence>
<keyword evidence="2" id="KW-0460">Magnesium</keyword>
<dbReference type="Pfam" id="PF19086">
    <property type="entry name" value="Terpene_syn_C_2"/>
    <property type="match status" value="1"/>
</dbReference>
<dbReference type="NCBIfam" id="NF041564">
    <property type="entry name" value="eudesmol_syn"/>
    <property type="match status" value="1"/>
</dbReference>
<dbReference type="EMBL" id="LMXB01000067">
    <property type="protein sequence ID" value="KUO18204.1"/>
    <property type="molecule type" value="Genomic_DNA"/>
</dbReference>
<reference evidence="3 4" key="1">
    <citation type="submission" date="2015-10" db="EMBL/GenBank/DDBJ databases">
        <title>Draft genome sequence of Streptomyces sp. RV15, isolated from a marine sponge.</title>
        <authorList>
            <person name="Ruckert C."/>
            <person name="Abdelmohsen U.R."/>
            <person name="Winkler A."/>
            <person name="Hentschel U."/>
            <person name="Kalinowski J."/>
            <person name="Kampfer P."/>
            <person name="Glaeser S."/>
        </authorList>
    </citation>
    <scope>NUCLEOTIDE SEQUENCE [LARGE SCALE GENOMIC DNA]</scope>
    <source>
        <strain evidence="3 4">RV15</strain>
    </source>
</reference>
<dbReference type="SFLD" id="SFLDS00005">
    <property type="entry name" value="Isoprenoid_Synthase_Type_I"/>
    <property type="match status" value="1"/>
</dbReference>
<evidence type="ECO:0000256" key="1">
    <source>
        <dbReference type="ARBA" id="ARBA00023239"/>
    </source>
</evidence>
<comment type="similarity">
    <text evidence="2">Belongs to the terpene synthase family.</text>
</comment>
<dbReference type="SFLD" id="SFLDG01020">
    <property type="entry name" value="Terpene_Cyclase_Like_2"/>
    <property type="match status" value="1"/>
</dbReference>
<dbReference type="InterPro" id="IPR048141">
    <property type="entry name" value="Eudesmol_syn"/>
</dbReference>
<dbReference type="InterPro" id="IPR034686">
    <property type="entry name" value="Terpene_cyclase-like_2"/>
</dbReference>
<dbReference type="GO" id="GO:0046872">
    <property type="term" value="F:metal ion binding"/>
    <property type="evidence" value="ECO:0007669"/>
    <property type="project" value="UniProtKB-KW"/>
</dbReference>
<accession>A0A101UWK1</accession>
<dbReference type="AlphaFoldDB" id="A0A101UWK1"/>
<dbReference type="EC" id="4.2.3.-" evidence="2"/>
<keyword evidence="1 2" id="KW-0456">Lyase</keyword>
<evidence type="ECO:0000313" key="3">
    <source>
        <dbReference type="EMBL" id="KUO18204.1"/>
    </source>
</evidence>
<organism evidence="3 4">
    <name type="scientific">Streptomyces dysideae</name>
    <dbReference type="NCBI Taxonomy" id="909626"/>
    <lineage>
        <taxon>Bacteria</taxon>
        <taxon>Bacillati</taxon>
        <taxon>Actinomycetota</taxon>
        <taxon>Actinomycetes</taxon>
        <taxon>Kitasatosporales</taxon>
        <taxon>Streptomycetaceae</taxon>
        <taxon>Streptomyces</taxon>
    </lineage>
</organism>
<gene>
    <name evidence="3" type="ORF">AQJ91_25990</name>
</gene>